<dbReference type="Pfam" id="PF00528">
    <property type="entry name" value="BPD_transp_1"/>
    <property type="match status" value="1"/>
</dbReference>
<comment type="caution">
    <text evidence="9">The sequence shown here is derived from an EMBL/GenBank/DDBJ whole genome shotgun (WGS) entry which is preliminary data.</text>
</comment>
<evidence type="ECO:0000313" key="9">
    <source>
        <dbReference type="EMBL" id="MFC3984600.1"/>
    </source>
</evidence>
<dbReference type="CDD" id="cd06261">
    <property type="entry name" value="TM_PBP2"/>
    <property type="match status" value="1"/>
</dbReference>
<evidence type="ECO:0000256" key="5">
    <source>
        <dbReference type="ARBA" id="ARBA00022989"/>
    </source>
</evidence>
<proteinExistence type="inferred from homology"/>
<sequence>MSAIRLPRDRRAGTGAVVNVLAGAVRPLRDRQVRFGALLTVLVVLVAVLGPVAAPYAADELVGPAYGAPAPGAPLGYDYLGADVLSRVLLGGRSLVLTTVCAAVLALLAGAAIGMSAAWTGRLADRAVLWCADVLLAFPHLVLVLLAVSMLGRSRPLVVATVAVTLLPGTVRLARSLTLGVMGQEYVEAARLLGYPRRRILFREILPNVTTPLLVHLGAMLTWSAGLIAAMSFLGYGVAAPAADWGLMVNENHGGLRLQPWAVLVPVVLIALFALGVNTLAEGLGRTVAPVEEER</sequence>
<dbReference type="Proteomes" id="UP001595698">
    <property type="component" value="Unassembled WGS sequence"/>
</dbReference>
<evidence type="ECO:0000256" key="1">
    <source>
        <dbReference type="ARBA" id="ARBA00004651"/>
    </source>
</evidence>
<organism evidence="9 10">
    <name type="scientific">Streptosporangium jomthongense</name>
    <dbReference type="NCBI Taxonomy" id="1193683"/>
    <lineage>
        <taxon>Bacteria</taxon>
        <taxon>Bacillati</taxon>
        <taxon>Actinomycetota</taxon>
        <taxon>Actinomycetes</taxon>
        <taxon>Streptosporangiales</taxon>
        <taxon>Streptosporangiaceae</taxon>
        <taxon>Streptosporangium</taxon>
    </lineage>
</organism>
<evidence type="ECO:0000256" key="7">
    <source>
        <dbReference type="RuleBase" id="RU363032"/>
    </source>
</evidence>
<keyword evidence="6 7" id="KW-0472">Membrane</keyword>
<dbReference type="InterPro" id="IPR035906">
    <property type="entry name" value="MetI-like_sf"/>
</dbReference>
<keyword evidence="4 7" id="KW-0812">Transmembrane</keyword>
<dbReference type="InterPro" id="IPR000515">
    <property type="entry name" value="MetI-like"/>
</dbReference>
<feature type="transmembrane region" description="Helical" evidence="7">
    <location>
        <begin position="35"/>
        <end position="58"/>
    </location>
</feature>
<evidence type="ECO:0000256" key="6">
    <source>
        <dbReference type="ARBA" id="ARBA00023136"/>
    </source>
</evidence>
<comment type="subcellular location">
    <subcellularLocation>
        <location evidence="1 7">Cell membrane</location>
        <topology evidence="1 7">Multi-pass membrane protein</topology>
    </subcellularLocation>
</comment>
<dbReference type="PROSITE" id="PS50928">
    <property type="entry name" value="ABC_TM1"/>
    <property type="match status" value="1"/>
</dbReference>
<keyword evidence="2 7" id="KW-0813">Transport</keyword>
<dbReference type="RefSeq" id="WP_386194571.1">
    <property type="nucleotide sequence ID" value="NZ_JBHSBC010000036.1"/>
</dbReference>
<dbReference type="EMBL" id="JBHSBC010000036">
    <property type="protein sequence ID" value="MFC3984600.1"/>
    <property type="molecule type" value="Genomic_DNA"/>
</dbReference>
<dbReference type="PANTHER" id="PTHR43386:SF25">
    <property type="entry name" value="PEPTIDE ABC TRANSPORTER PERMEASE PROTEIN"/>
    <property type="match status" value="1"/>
</dbReference>
<gene>
    <name evidence="9" type="ORF">ACFOYY_30995</name>
</gene>
<keyword evidence="10" id="KW-1185">Reference proteome</keyword>
<evidence type="ECO:0000259" key="8">
    <source>
        <dbReference type="PROSITE" id="PS50928"/>
    </source>
</evidence>
<keyword evidence="5 7" id="KW-1133">Transmembrane helix</keyword>
<feature type="transmembrane region" description="Helical" evidence="7">
    <location>
        <begin position="258"/>
        <end position="277"/>
    </location>
</feature>
<evidence type="ECO:0000313" key="10">
    <source>
        <dbReference type="Proteomes" id="UP001595698"/>
    </source>
</evidence>
<feature type="transmembrane region" description="Helical" evidence="7">
    <location>
        <begin position="157"/>
        <end position="174"/>
    </location>
</feature>
<comment type="similarity">
    <text evidence="7">Belongs to the binding-protein-dependent transport system permease family.</text>
</comment>
<dbReference type="SUPFAM" id="SSF161098">
    <property type="entry name" value="MetI-like"/>
    <property type="match status" value="1"/>
</dbReference>
<feature type="transmembrane region" description="Helical" evidence="7">
    <location>
        <begin position="95"/>
        <end position="115"/>
    </location>
</feature>
<feature type="transmembrane region" description="Helical" evidence="7">
    <location>
        <begin position="127"/>
        <end position="151"/>
    </location>
</feature>
<dbReference type="InterPro" id="IPR050366">
    <property type="entry name" value="BP-dependent_transpt_permease"/>
</dbReference>
<protein>
    <submittedName>
        <fullName evidence="9">ABC transporter permease</fullName>
    </submittedName>
</protein>
<evidence type="ECO:0000256" key="2">
    <source>
        <dbReference type="ARBA" id="ARBA00022448"/>
    </source>
</evidence>
<name>A0ABV8F9A7_9ACTN</name>
<reference evidence="10" key="1">
    <citation type="journal article" date="2019" name="Int. J. Syst. Evol. Microbiol.">
        <title>The Global Catalogue of Microorganisms (GCM) 10K type strain sequencing project: providing services to taxonomists for standard genome sequencing and annotation.</title>
        <authorList>
            <consortium name="The Broad Institute Genomics Platform"/>
            <consortium name="The Broad Institute Genome Sequencing Center for Infectious Disease"/>
            <person name="Wu L."/>
            <person name="Ma J."/>
        </authorList>
    </citation>
    <scope>NUCLEOTIDE SEQUENCE [LARGE SCALE GENOMIC DNA]</scope>
    <source>
        <strain evidence="10">TBRC 7912</strain>
    </source>
</reference>
<feature type="domain" description="ABC transmembrane type-1" evidence="8">
    <location>
        <begin position="96"/>
        <end position="281"/>
    </location>
</feature>
<dbReference type="PANTHER" id="PTHR43386">
    <property type="entry name" value="OLIGOPEPTIDE TRANSPORT SYSTEM PERMEASE PROTEIN APPC"/>
    <property type="match status" value="1"/>
</dbReference>
<accession>A0ABV8F9A7</accession>
<feature type="transmembrane region" description="Helical" evidence="7">
    <location>
        <begin position="213"/>
        <end position="238"/>
    </location>
</feature>
<keyword evidence="3" id="KW-1003">Cell membrane</keyword>
<evidence type="ECO:0000256" key="4">
    <source>
        <dbReference type="ARBA" id="ARBA00022692"/>
    </source>
</evidence>
<dbReference type="Gene3D" id="1.10.3720.10">
    <property type="entry name" value="MetI-like"/>
    <property type="match status" value="1"/>
</dbReference>
<evidence type="ECO:0000256" key="3">
    <source>
        <dbReference type="ARBA" id="ARBA00022475"/>
    </source>
</evidence>